<gene>
    <name evidence="2" type="ORF">B0T10DRAFT_606794</name>
</gene>
<protein>
    <submittedName>
        <fullName evidence="2">Uncharacterized protein</fullName>
    </submittedName>
</protein>
<dbReference type="AlphaFoldDB" id="A0A9P8W5H7"/>
<accession>A0A9P8W5H7</accession>
<name>A0A9P8W5H7_9HYPO</name>
<feature type="region of interest" description="Disordered" evidence="1">
    <location>
        <begin position="30"/>
        <end position="81"/>
    </location>
</feature>
<organism evidence="2 3">
    <name type="scientific">Thelonectria olida</name>
    <dbReference type="NCBI Taxonomy" id="1576542"/>
    <lineage>
        <taxon>Eukaryota</taxon>
        <taxon>Fungi</taxon>
        <taxon>Dikarya</taxon>
        <taxon>Ascomycota</taxon>
        <taxon>Pezizomycotina</taxon>
        <taxon>Sordariomycetes</taxon>
        <taxon>Hypocreomycetidae</taxon>
        <taxon>Hypocreales</taxon>
        <taxon>Nectriaceae</taxon>
        <taxon>Thelonectria</taxon>
    </lineage>
</organism>
<reference evidence="2 3" key="1">
    <citation type="journal article" date="2021" name="Nat. Commun.">
        <title>Genetic determinants of endophytism in the Arabidopsis root mycobiome.</title>
        <authorList>
            <person name="Mesny F."/>
            <person name="Miyauchi S."/>
            <person name="Thiergart T."/>
            <person name="Pickel B."/>
            <person name="Atanasova L."/>
            <person name="Karlsson M."/>
            <person name="Huettel B."/>
            <person name="Barry K.W."/>
            <person name="Haridas S."/>
            <person name="Chen C."/>
            <person name="Bauer D."/>
            <person name="Andreopoulos W."/>
            <person name="Pangilinan J."/>
            <person name="LaButti K."/>
            <person name="Riley R."/>
            <person name="Lipzen A."/>
            <person name="Clum A."/>
            <person name="Drula E."/>
            <person name="Henrissat B."/>
            <person name="Kohler A."/>
            <person name="Grigoriev I.V."/>
            <person name="Martin F.M."/>
            <person name="Hacquard S."/>
        </authorList>
    </citation>
    <scope>NUCLEOTIDE SEQUENCE [LARGE SCALE GENOMIC DNA]</scope>
    <source>
        <strain evidence="2 3">MPI-CAGE-CH-0241</strain>
    </source>
</reference>
<evidence type="ECO:0000256" key="1">
    <source>
        <dbReference type="SAM" id="MobiDB-lite"/>
    </source>
</evidence>
<evidence type="ECO:0000313" key="3">
    <source>
        <dbReference type="Proteomes" id="UP000777438"/>
    </source>
</evidence>
<dbReference type="OrthoDB" id="5211489at2759"/>
<dbReference type="Proteomes" id="UP000777438">
    <property type="component" value="Unassembled WGS sequence"/>
</dbReference>
<evidence type="ECO:0000313" key="2">
    <source>
        <dbReference type="EMBL" id="KAH6888393.1"/>
    </source>
</evidence>
<dbReference type="EMBL" id="JAGPYM010000012">
    <property type="protein sequence ID" value="KAH6888393.1"/>
    <property type="molecule type" value="Genomic_DNA"/>
</dbReference>
<feature type="compositionally biased region" description="Polar residues" evidence="1">
    <location>
        <begin position="54"/>
        <end position="68"/>
    </location>
</feature>
<comment type="caution">
    <text evidence="2">The sequence shown here is derived from an EMBL/GenBank/DDBJ whole genome shotgun (WGS) entry which is preliminary data.</text>
</comment>
<proteinExistence type="predicted"/>
<sequence>MTGPGYTDEVAEEGHDLIHNAEIEEQKLHGRDAMCADDPGPAQKGTLGDAPSESMGSSTQQKQPGTESTMDKVKEALHMKK</sequence>
<keyword evidence="3" id="KW-1185">Reference proteome</keyword>
<feature type="compositionally biased region" description="Basic and acidic residues" evidence="1">
    <location>
        <begin position="69"/>
        <end position="81"/>
    </location>
</feature>